<gene>
    <name evidence="1" type="ORF">IHE45_10G009500</name>
</gene>
<evidence type="ECO:0000313" key="2">
    <source>
        <dbReference type="Proteomes" id="UP000827976"/>
    </source>
</evidence>
<dbReference type="EMBL" id="CM037020">
    <property type="protein sequence ID" value="KAH7670198.1"/>
    <property type="molecule type" value="Genomic_DNA"/>
</dbReference>
<proteinExistence type="predicted"/>
<protein>
    <submittedName>
        <fullName evidence="1">Uncharacterized protein</fullName>
    </submittedName>
</protein>
<sequence length="120" mass="13364">MRNVKSENTKKEISQKLIAFLKRPHEDEEDEDDSAETTDDSDLVSANQMVNLPAGNDMDENAVLEMMDGLGGNGLPVVNDMDENAALQLLEELGGNELPAVNDMDENAILEMIEELTWWQ</sequence>
<keyword evidence="2" id="KW-1185">Reference proteome</keyword>
<evidence type="ECO:0000313" key="1">
    <source>
        <dbReference type="EMBL" id="KAH7670198.1"/>
    </source>
</evidence>
<dbReference type="Proteomes" id="UP000827976">
    <property type="component" value="Chromosome 10"/>
</dbReference>
<comment type="caution">
    <text evidence="1">The sequence shown here is derived from an EMBL/GenBank/DDBJ whole genome shotgun (WGS) entry which is preliminary data.</text>
</comment>
<accession>A0ACB7V997</accession>
<name>A0ACB7V997_DIOAL</name>
<organism evidence="1 2">
    <name type="scientific">Dioscorea alata</name>
    <name type="common">Purple yam</name>
    <dbReference type="NCBI Taxonomy" id="55571"/>
    <lineage>
        <taxon>Eukaryota</taxon>
        <taxon>Viridiplantae</taxon>
        <taxon>Streptophyta</taxon>
        <taxon>Embryophyta</taxon>
        <taxon>Tracheophyta</taxon>
        <taxon>Spermatophyta</taxon>
        <taxon>Magnoliopsida</taxon>
        <taxon>Liliopsida</taxon>
        <taxon>Dioscoreales</taxon>
        <taxon>Dioscoreaceae</taxon>
        <taxon>Dioscorea</taxon>
    </lineage>
</organism>
<reference evidence="2" key="1">
    <citation type="journal article" date="2022" name="Nat. Commun.">
        <title>Chromosome evolution and the genetic basis of agronomically important traits in greater yam.</title>
        <authorList>
            <person name="Bredeson J.V."/>
            <person name="Lyons J.B."/>
            <person name="Oniyinde I.O."/>
            <person name="Okereke N.R."/>
            <person name="Kolade O."/>
            <person name="Nnabue I."/>
            <person name="Nwadili C.O."/>
            <person name="Hribova E."/>
            <person name="Parker M."/>
            <person name="Nwogha J."/>
            <person name="Shu S."/>
            <person name="Carlson J."/>
            <person name="Kariba R."/>
            <person name="Muthemba S."/>
            <person name="Knop K."/>
            <person name="Barton G.J."/>
            <person name="Sherwood A.V."/>
            <person name="Lopez-Montes A."/>
            <person name="Asiedu R."/>
            <person name="Jamnadass R."/>
            <person name="Muchugi A."/>
            <person name="Goodstein D."/>
            <person name="Egesi C.N."/>
            <person name="Featherston J."/>
            <person name="Asfaw A."/>
            <person name="Simpson G.G."/>
            <person name="Dolezel J."/>
            <person name="Hendre P.S."/>
            <person name="Van Deynze A."/>
            <person name="Kumar P.L."/>
            <person name="Obidiegwu J.E."/>
            <person name="Bhattacharjee R."/>
            <person name="Rokhsar D.S."/>
        </authorList>
    </citation>
    <scope>NUCLEOTIDE SEQUENCE [LARGE SCALE GENOMIC DNA]</scope>
    <source>
        <strain evidence="2">cv. TDa95/00328</strain>
    </source>
</reference>